<dbReference type="AlphaFoldDB" id="X0S303"/>
<organism evidence="1">
    <name type="scientific">marine sediment metagenome</name>
    <dbReference type="NCBI Taxonomy" id="412755"/>
    <lineage>
        <taxon>unclassified sequences</taxon>
        <taxon>metagenomes</taxon>
        <taxon>ecological metagenomes</taxon>
    </lineage>
</organism>
<reference evidence="1" key="1">
    <citation type="journal article" date="2014" name="Front. Microbiol.">
        <title>High frequency of phylogenetically diverse reductive dehalogenase-homologous genes in deep subseafloor sedimentary metagenomes.</title>
        <authorList>
            <person name="Kawai M."/>
            <person name="Futagami T."/>
            <person name="Toyoda A."/>
            <person name="Takaki Y."/>
            <person name="Nishi S."/>
            <person name="Hori S."/>
            <person name="Arai W."/>
            <person name="Tsubouchi T."/>
            <person name="Morono Y."/>
            <person name="Uchiyama I."/>
            <person name="Ito T."/>
            <person name="Fujiyama A."/>
            <person name="Inagaki F."/>
            <person name="Takami H."/>
        </authorList>
    </citation>
    <scope>NUCLEOTIDE SEQUENCE</scope>
    <source>
        <strain evidence="1">Expedition CK06-06</strain>
    </source>
</reference>
<gene>
    <name evidence="1" type="ORF">S01H1_00818</name>
</gene>
<dbReference type="EMBL" id="BARS01000313">
    <property type="protein sequence ID" value="GAF75419.1"/>
    <property type="molecule type" value="Genomic_DNA"/>
</dbReference>
<name>X0S303_9ZZZZ</name>
<accession>X0S303</accession>
<evidence type="ECO:0000313" key="1">
    <source>
        <dbReference type="EMBL" id="GAF75419.1"/>
    </source>
</evidence>
<sequence>MKEFVYLFDREVFVNIKIFKKITPRIQRKIFDQSIGMLRYAYHIGNITDEEYNFLNKKLVKFLNYQRIR</sequence>
<protein>
    <submittedName>
        <fullName evidence="1">Uncharacterized protein</fullName>
    </submittedName>
</protein>
<comment type="caution">
    <text evidence="1">The sequence shown here is derived from an EMBL/GenBank/DDBJ whole genome shotgun (WGS) entry which is preliminary data.</text>
</comment>
<proteinExistence type="predicted"/>